<dbReference type="PANTHER" id="PTHR25462">
    <property type="entry name" value="BONUS, ISOFORM C-RELATED"/>
    <property type="match status" value="1"/>
</dbReference>
<dbReference type="PROSITE" id="PS50119">
    <property type="entry name" value="ZF_BBOX"/>
    <property type="match status" value="2"/>
</dbReference>
<dbReference type="InterPro" id="IPR000315">
    <property type="entry name" value="Znf_B-box"/>
</dbReference>
<dbReference type="SMART" id="SM00336">
    <property type="entry name" value="BBOX"/>
    <property type="match status" value="2"/>
</dbReference>
<keyword evidence="1" id="KW-0479">Metal-binding</keyword>
<feature type="domain" description="B box-type" evidence="2">
    <location>
        <begin position="8"/>
        <end position="53"/>
    </location>
</feature>
<evidence type="ECO:0000313" key="4">
    <source>
        <dbReference type="RefSeq" id="XP_022289482.1"/>
    </source>
</evidence>
<dbReference type="InterPro" id="IPR047153">
    <property type="entry name" value="TRIM45/56/19-like"/>
</dbReference>
<accession>A0A8B8ADC7</accession>
<keyword evidence="1" id="KW-0862">Zinc</keyword>
<dbReference type="GeneID" id="111101327"/>
<proteinExistence type="predicted"/>
<dbReference type="CDD" id="cd19756">
    <property type="entry name" value="Bbox2"/>
    <property type="match status" value="1"/>
</dbReference>
<sequence>MDQSDSAQDLLRCRLCDAPVPPLWCHLCNVYLCKSCAGEHMLDTSTQHEVIPVEQTMSKPFYPTCKKHLRKKCELYCKQCTNPICVQCISSQEHPGHEFMDLSEVVNRKKEKLKKSLQGLVSTTLPKYKEIASKIPNQKSYLRQTSDGLKTAIDDHGQKLHKKVDTIVNKLKSEVDQKVENQVLSLQEEEINQKISSIEEYIYNQKELQASRDLGLIIEHKSRHEEFKNVPSSHDVTLPTFCAYEINTDQLLAQFGSFSDETRSSIRPYKIAQKYGELYDNEWTDAFETLTSSGRYTEEQSIQILLECMQDAYSFCQEVVAIQKETLKILITPGGICGTRPQSVSPQAEEMLYQMIKSQKMSGVALMTMFQMTDKCKAVLKKVQQYTAKCLEVCLLMNMWDPPLAIGSSPAKRSVFDSTIYKEFWKRGNTVDFVVWLPLYMHKNGSLLHKGVVQPL</sequence>
<dbReference type="SUPFAM" id="SSF57845">
    <property type="entry name" value="B-box zinc-binding domain"/>
    <property type="match status" value="1"/>
</dbReference>
<name>A0A8B8ADC7_CRAVI</name>
<reference evidence="4" key="1">
    <citation type="submission" date="2025-08" db="UniProtKB">
        <authorList>
            <consortium name="RefSeq"/>
        </authorList>
    </citation>
    <scope>IDENTIFICATION</scope>
    <source>
        <tissue evidence="4">Whole sample</tissue>
    </source>
</reference>
<feature type="domain" description="B box-type" evidence="2">
    <location>
        <begin position="65"/>
        <end position="102"/>
    </location>
</feature>
<dbReference type="InterPro" id="IPR031981">
    <property type="entry name" value="MIEAP_C"/>
</dbReference>
<evidence type="ECO:0000259" key="2">
    <source>
        <dbReference type="PROSITE" id="PS50119"/>
    </source>
</evidence>
<evidence type="ECO:0000313" key="3">
    <source>
        <dbReference type="Proteomes" id="UP000694844"/>
    </source>
</evidence>
<keyword evidence="1" id="KW-0863">Zinc-finger</keyword>
<dbReference type="PANTHER" id="PTHR25462:SF296">
    <property type="entry name" value="MEIOTIC P26, ISOFORM F"/>
    <property type="match status" value="1"/>
</dbReference>
<dbReference type="AlphaFoldDB" id="A0A8B8ADC7"/>
<evidence type="ECO:0000256" key="1">
    <source>
        <dbReference type="PROSITE-ProRule" id="PRU00024"/>
    </source>
</evidence>
<dbReference type="OrthoDB" id="6105938at2759"/>
<dbReference type="Proteomes" id="UP000694844">
    <property type="component" value="Chromosome 6"/>
</dbReference>
<protein>
    <submittedName>
        <fullName evidence="4">E3 ubiquitin-protein ligase TRIM36-like isoform X1</fullName>
    </submittedName>
</protein>
<dbReference type="GO" id="GO:0008270">
    <property type="term" value="F:zinc ion binding"/>
    <property type="evidence" value="ECO:0007669"/>
    <property type="project" value="UniProtKB-KW"/>
</dbReference>
<dbReference type="RefSeq" id="XP_022289482.1">
    <property type="nucleotide sequence ID" value="XM_022433774.1"/>
</dbReference>
<keyword evidence="3" id="KW-1185">Reference proteome</keyword>
<dbReference type="Pfam" id="PF16026">
    <property type="entry name" value="MIEAP"/>
    <property type="match status" value="1"/>
</dbReference>
<organism evidence="3 4">
    <name type="scientific">Crassostrea virginica</name>
    <name type="common">Eastern oyster</name>
    <dbReference type="NCBI Taxonomy" id="6565"/>
    <lineage>
        <taxon>Eukaryota</taxon>
        <taxon>Metazoa</taxon>
        <taxon>Spiralia</taxon>
        <taxon>Lophotrochozoa</taxon>
        <taxon>Mollusca</taxon>
        <taxon>Bivalvia</taxon>
        <taxon>Autobranchia</taxon>
        <taxon>Pteriomorphia</taxon>
        <taxon>Ostreida</taxon>
        <taxon>Ostreoidea</taxon>
        <taxon>Ostreidae</taxon>
        <taxon>Crassostrea</taxon>
    </lineage>
</organism>
<dbReference type="KEGG" id="cvn:111101327"/>
<dbReference type="Pfam" id="PF00643">
    <property type="entry name" value="zf-B_box"/>
    <property type="match status" value="1"/>
</dbReference>
<gene>
    <name evidence="4" type="primary">LOC111101327</name>
</gene>
<dbReference type="Gene3D" id="3.30.160.60">
    <property type="entry name" value="Classic Zinc Finger"/>
    <property type="match status" value="1"/>
</dbReference>